<gene>
    <name evidence="3" type="ORF">DV733_08255</name>
</gene>
<dbReference type="STRING" id="1457250.GCA_000755225_01255"/>
<reference evidence="3 4" key="1">
    <citation type="journal article" date="2019" name="Nat. Commun.">
        <title>A new type of DNA phosphorothioation-based antiviral system in archaea.</title>
        <authorList>
            <person name="Xiong L."/>
            <person name="Liu S."/>
            <person name="Chen S."/>
            <person name="Xiao Y."/>
            <person name="Zhu B."/>
            <person name="Gao Y."/>
            <person name="Zhang Y."/>
            <person name="Chen B."/>
            <person name="Luo J."/>
            <person name="Deng Z."/>
            <person name="Chen X."/>
            <person name="Wang L."/>
            <person name="Chen S."/>
        </authorList>
    </citation>
    <scope>NUCLEOTIDE SEQUENCE [LARGE SCALE GENOMIC DNA]</scope>
    <source>
        <strain evidence="3 4">CBA1105</strain>
    </source>
</reference>
<dbReference type="KEGG" id="hsn:DV733_08255"/>
<dbReference type="Pfam" id="PF20546">
    <property type="entry name" value="DUF6760"/>
    <property type="match status" value="1"/>
</dbReference>
<dbReference type="InterPro" id="IPR046648">
    <property type="entry name" value="DUF6760"/>
</dbReference>
<feature type="compositionally biased region" description="Gly residues" evidence="1">
    <location>
        <begin position="55"/>
        <end position="67"/>
    </location>
</feature>
<accession>A0A4D6HDE4</accession>
<dbReference type="AlphaFoldDB" id="A0A4D6HDE4"/>
<dbReference type="RefSeq" id="WP_079979540.1">
    <property type="nucleotide sequence ID" value="NZ_CP031310.1"/>
</dbReference>
<name>A0A4D6HDE4_9EURY</name>
<dbReference type="GeneID" id="39847848"/>
<feature type="region of interest" description="Disordered" evidence="1">
    <location>
        <begin position="45"/>
        <end position="74"/>
    </location>
</feature>
<sequence length="74" mass="8636">MTRLYDPDRLYEEVAFVAYHFGWDHETVLTMPHWERQQWCERISSINEKRNSETGSGGMNRGPGGGIELRNPQP</sequence>
<evidence type="ECO:0000259" key="2">
    <source>
        <dbReference type="Pfam" id="PF20546"/>
    </source>
</evidence>
<evidence type="ECO:0000256" key="1">
    <source>
        <dbReference type="SAM" id="MobiDB-lite"/>
    </source>
</evidence>
<feature type="domain" description="DUF6760" evidence="2">
    <location>
        <begin position="1"/>
        <end position="55"/>
    </location>
</feature>
<organism evidence="3 4">
    <name type="scientific">Halapricum salinum</name>
    <dbReference type="NCBI Taxonomy" id="1457250"/>
    <lineage>
        <taxon>Archaea</taxon>
        <taxon>Methanobacteriati</taxon>
        <taxon>Methanobacteriota</taxon>
        <taxon>Stenosarchaea group</taxon>
        <taxon>Halobacteria</taxon>
        <taxon>Halobacteriales</taxon>
        <taxon>Haloarculaceae</taxon>
        <taxon>Halapricum</taxon>
    </lineage>
</organism>
<proteinExistence type="predicted"/>
<protein>
    <recommendedName>
        <fullName evidence="2">DUF6760 domain-containing protein</fullName>
    </recommendedName>
</protein>
<keyword evidence="4" id="KW-1185">Reference proteome</keyword>
<evidence type="ECO:0000313" key="3">
    <source>
        <dbReference type="EMBL" id="QCC51236.1"/>
    </source>
</evidence>
<dbReference type="EMBL" id="CP031310">
    <property type="protein sequence ID" value="QCC51236.1"/>
    <property type="molecule type" value="Genomic_DNA"/>
</dbReference>
<evidence type="ECO:0000313" key="4">
    <source>
        <dbReference type="Proteomes" id="UP000296706"/>
    </source>
</evidence>
<dbReference type="Proteomes" id="UP000296706">
    <property type="component" value="Chromosome"/>
</dbReference>
<dbReference type="OrthoDB" id="275554at2157"/>